<dbReference type="InterPro" id="IPR006941">
    <property type="entry name" value="RNase_CAF1"/>
</dbReference>
<dbReference type="EMBL" id="LGRX02009597">
    <property type="protein sequence ID" value="KAK3271580.1"/>
    <property type="molecule type" value="Genomic_DNA"/>
</dbReference>
<dbReference type="GO" id="GO:0000175">
    <property type="term" value="F:3'-5'-RNA exonuclease activity"/>
    <property type="evidence" value="ECO:0007669"/>
    <property type="project" value="TreeGrafter"/>
</dbReference>
<proteinExistence type="inferred from homology"/>
<dbReference type="Gene3D" id="3.30.420.10">
    <property type="entry name" value="Ribonuclease H-like superfamily/Ribonuclease H"/>
    <property type="match status" value="1"/>
</dbReference>
<evidence type="ECO:0000313" key="2">
    <source>
        <dbReference type="EMBL" id="KAK3271580.1"/>
    </source>
</evidence>
<dbReference type="PANTHER" id="PTHR15092">
    <property type="entry name" value="POLY A -SPECIFIC RIBONUCLEASE/TARGET OF EGR1, MEMBER 1"/>
    <property type="match status" value="1"/>
</dbReference>
<comment type="caution">
    <text evidence="2">The sequence shown here is derived from an EMBL/GenBank/DDBJ whole genome shotgun (WGS) entry which is preliminary data.</text>
</comment>
<dbReference type="SUPFAM" id="SSF53098">
    <property type="entry name" value="Ribonuclease H-like"/>
    <property type="match status" value="1"/>
</dbReference>
<dbReference type="Proteomes" id="UP001190700">
    <property type="component" value="Unassembled WGS sequence"/>
</dbReference>
<accession>A0AAE0L4N4</accession>
<dbReference type="GO" id="GO:0003723">
    <property type="term" value="F:RNA binding"/>
    <property type="evidence" value="ECO:0007669"/>
    <property type="project" value="TreeGrafter"/>
</dbReference>
<dbReference type="AlphaFoldDB" id="A0AAE0L4N4"/>
<evidence type="ECO:0000256" key="1">
    <source>
        <dbReference type="ARBA" id="ARBA00008372"/>
    </source>
</evidence>
<dbReference type="InterPro" id="IPR051181">
    <property type="entry name" value="CAF1_poly(A)_ribonucleases"/>
</dbReference>
<dbReference type="InterPro" id="IPR036397">
    <property type="entry name" value="RNaseH_sf"/>
</dbReference>
<protein>
    <submittedName>
        <fullName evidence="2">Uncharacterized protein</fullName>
    </submittedName>
</protein>
<dbReference type="PANTHER" id="PTHR15092:SF47">
    <property type="entry name" value="POLY(A)-SPECIFIC EXORIBONUCLEASE PARN"/>
    <property type="match status" value="1"/>
</dbReference>
<dbReference type="Pfam" id="PF04857">
    <property type="entry name" value="CAF1"/>
    <property type="match status" value="1"/>
</dbReference>
<evidence type="ECO:0000313" key="3">
    <source>
        <dbReference type="Proteomes" id="UP001190700"/>
    </source>
</evidence>
<sequence length="170" mass="19473">MDVTCDNFDEIRPHLAETLTDCVFWAFDLEFTGLSLGRSADNLDDLQDRYEKLAECGRNFLVLQFGLSTFHWRDGKWEARTFNIYVFPASHAGYDKRFTCQTSSLRFLASCNFDFNKCVHQGVRFLPAAYVERQMASSTGAGEFAPKRDRNPIVVTSERDVAFVADLQEK</sequence>
<keyword evidence="3" id="KW-1185">Reference proteome</keyword>
<comment type="similarity">
    <text evidence="1">Belongs to the CAF1 family.</text>
</comment>
<name>A0AAE0L4N4_9CHLO</name>
<dbReference type="InterPro" id="IPR012337">
    <property type="entry name" value="RNaseH-like_sf"/>
</dbReference>
<reference evidence="2 3" key="1">
    <citation type="journal article" date="2015" name="Genome Biol. Evol.">
        <title>Comparative Genomics of a Bacterivorous Green Alga Reveals Evolutionary Causalities and Consequences of Phago-Mixotrophic Mode of Nutrition.</title>
        <authorList>
            <person name="Burns J.A."/>
            <person name="Paasch A."/>
            <person name="Narechania A."/>
            <person name="Kim E."/>
        </authorList>
    </citation>
    <scope>NUCLEOTIDE SEQUENCE [LARGE SCALE GENOMIC DNA]</scope>
    <source>
        <strain evidence="2 3">PLY_AMNH</strain>
    </source>
</reference>
<feature type="non-terminal residue" evidence="2">
    <location>
        <position position="170"/>
    </location>
</feature>
<organism evidence="2 3">
    <name type="scientific">Cymbomonas tetramitiformis</name>
    <dbReference type="NCBI Taxonomy" id="36881"/>
    <lineage>
        <taxon>Eukaryota</taxon>
        <taxon>Viridiplantae</taxon>
        <taxon>Chlorophyta</taxon>
        <taxon>Pyramimonadophyceae</taxon>
        <taxon>Pyramimonadales</taxon>
        <taxon>Pyramimonadaceae</taxon>
        <taxon>Cymbomonas</taxon>
    </lineage>
</organism>
<gene>
    <name evidence="2" type="ORF">CYMTET_20084</name>
</gene>